<sequence length="188" mass="20029">MDGGCSGFCLHPAWPPPRTASRMPAHGGSASPFANEHAPAPDPRSLSHALARPPPRTRKPRSPACSTDPHPPQILPANQIPTPAAPRLGCSTSIPRPVRSKSRSPAALLQNGTVSARGHLSSLSLPLLHSGVLVKQRRWLGLLLVFLRGCIQGFSKSLAMTVLSEIRDKTFFAVAGPWHRRTTSPSSA</sequence>
<accession>A0A804PJP7</accession>
<name>A0A804PJP7_MAIZE</name>
<dbReference type="Proteomes" id="UP000007305">
    <property type="component" value="Chromosome 5"/>
</dbReference>
<proteinExistence type="predicted"/>
<feature type="region of interest" description="Disordered" evidence="1">
    <location>
        <begin position="14"/>
        <end position="105"/>
    </location>
</feature>
<dbReference type="AlphaFoldDB" id="A0A804PJP7"/>
<protein>
    <submittedName>
        <fullName evidence="2">Uncharacterized protein</fullName>
    </submittedName>
</protein>
<reference evidence="2" key="2">
    <citation type="submission" date="2019-07" db="EMBL/GenBank/DDBJ databases">
        <authorList>
            <person name="Seetharam A."/>
            <person name="Woodhouse M."/>
            <person name="Cannon E."/>
        </authorList>
    </citation>
    <scope>NUCLEOTIDE SEQUENCE [LARGE SCALE GENOMIC DNA]</scope>
    <source>
        <strain evidence="2">cv. B73</strain>
    </source>
</reference>
<dbReference type="Gramene" id="Zm00001eb247200_T001">
    <property type="protein sequence ID" value="Zm00001eb247200_P001"/>
    <property type="gene ID" value="Zm00001eb247200"/>
</dbReference>
<dbReference type="InParanoid" id="A0A804PJP7"/>
<dbReference type="EnsemblPlants" id="Zm00001eb247200_T001">
    <property type="protein sequence ID" value="Zm00001eb247200_P001"/>
    <property type="gene ID" value="Zm00001eb247200"/>
</dbReference>
<reference evidence="2" key="3">
    <citation type="submission" date="2021-05" db="UniProtKB">
        <authorList>
            <consortium name="EnsemblPlants"/>
        </authorList>
    </citation>
    <scope>IDENTIFICATION</scope>
    <source>
        <strain evidence="2">cv. B73</strain>
    </source>
</reference>
<organism evidence="2 3">
    <name type="scientific">Zea mays</name>
    <name type="common">Maize</name>
    <dbReference type="NCBI Taxonomy" id="4577"/>
    <lineage>
        <taxon>Eukaryota</taxon>
        <taxon>Viridiplantae</taxon>
        <taxon>Streptophyta</taxon>
        <taxon>Embryophyta</taxon>
        <taxon>Tracheophyta</taxon>
        <taxon>Spermatophyta</taxon>
        <taxon>Magnoliopsida</taxon>
        <taxon>Liliopsida</taxon>
        <taxon>Poales</taxon>
        <taxon>Poaceae</taxon>
        <taxon>PACMAD clade</taxon>
        <taxon>Panicoideae</taxon>
        <taxon>Andropogonodae</taxon>
        <taxon>Andropogoneae</taxon>
        <taxon>Tripsacinae</taxon>
        <taxon>Zea</taxon>
    </lineage>
</organism>
<evidence type="ECO:0000256" key="1">
    <source>
        <dbReference type="SAM" id="MobiDB-lite"/>
    </source>
</evidence>
<keyword evidence="3" id="KW-1185">Reference proteome</keyword>
<evidence type="ECO:0000313" key="3">
    <source>
        <dbReference type="Proteomes" id="UP000007305"/>
    </source>
</evidence>
<evidence type="ECO:0000313" key="2">
    <source>
        <dbReference type="EnsemblPlants" id="Zm00001eb247200_P001"/>
    </source>
</evidence>
<reference evidence="3" key="1">
    <citation type="journal article" date="2009" name="Science">
        <title>The B73 maize genome: complexity, diversity, and dynamics.</title>
        <authorList>
            <person name="Schnable P.S."/>
            <person name="Ware D."/>
            <person name="Fulton R.S."/>
            <person name="Stein J.C."/>
            <person name="Wei F."/>
            <person name="Pasternak S."/>
            <person name="Liang C."/>
            <person name="Zhang J."/>
            <person name="Fulton L."/>
            <person name="Graves T.A."/>
            <person name="Minx P."/>
            <person name="Reily A.D."/>
            <person name="Courtney L."/>
            <person name="Kruchowski S.S."/>
            <person name="Tomlinson C."/>
            <person name="Strong C."/>
            <person name="Delehaunty K."/>
            <person name="Fronick C."/>
            <person name="Courtney B."/>
            <person name="Rock S.M."/>
            <person name="Belter E."/>
            <person name="Du F."/>
            <person name="Kim K."/>
            <person name="Abbott R.M."/>
            <person name="Cotton M."/>
            <person name="Levy A."/>
            <person name="Marchetto P."/>
            <person name="Ochoa K."/>
            <person name="Jackson S.M."/>
            <person name="Gillam B."/>
            <person name="Chen W."/>
            <person name="Yan L."/>
            <person name="Higginbotham J."/>
            <person name="Cardenas M."/>
            <person name="Waligorski J."/>
            <person name="Applebaum E."/>
            <person name="Phelps L."/>
            <person name="Falcone J."/>
            <person name="Kanchi K."/>
            <person name="Thane T."/>
            <person name="Scimone A."/>
            <person name="Thane N."/>
            <person name="Henke J."/>
            <person name="Wang T."/>
            <person name="Ruppert J."/>
            <person name="Shah N."/>
            <person name="Rotter K."/>
            <person name="Hodges J."/>
            <person name="Ingenthron E."/>
            <person name="Cordes M."/>
            <person name="Kohlberg S."/>
            <person name="Sgro J."/>
            <person name="Delgado B."/>
            <person name="Mead K."/>
            <person name="Chinwalla A."/>
            <person name="Leonard S."/>
            <person name="Crouse K."/>
            <person name="Collura K."/>
            <person name="Kudrna D."/>
            <person name="Currie J."/>
            <person name="He R."/>
            <person name="Angelova A."/>
            <person name="Rajasekar S."/>
            <person name="Mueller T."/>
            <person name="Lomeli R."/>
            <person name="Scara G."/>
            <person name="Ko A."/>
            <person name="Delaney K."/>
            <person name="Wissotski M."/>
            <person name="Lopez G."/>
            <person name="Campos D."/>
            <person name="Braidotti M."/>
            <person name="Ashley E."/>
            <person name="Golser W."/>
            <person name="Kim H."/>
            <person name="Lee S."/>
            <person name="Lin J."/>
            <person name="Dujmic Z."/>
            <person name="Kim W."/>
            <person name="Talag J."/>
            <person name="Zuccolo A."/>
            <person name="Fan C."/>
            <person name="Sebastian A."/>
            <person name="Kramer M."/>
            <person name="Spiegel L."/>
            <person name="Nascimento L."/>
            <person name="Zutavern T."/>
            <person name="Miller B."/>
            <person name="Ambroise C."/>
            <person name="Muller S."/>
            <person name="Spooner W."/>
            <person name="Narechania A."/>
            <person name="Ren L."/>
            <person name="Wei S."/>
            <person name="Kumari S."/>
            <person name="Faga B."/>
            <person name="Levy M.J."/>
            <person name="McMahan L."/>
            <person name="Van Buren P."/>
            <person name="Vaughn M.W."/>
            <person name="Ying K."/>
            <person name="Yeh C.-T."/>
            <person name="Emrich S.J."/>
            <person name="Jia Y."/>
            <person name="Kalyanaraman A."/>
            <person name="Hsia A.-P."/>
            <person name="Barbazuk W.B."/>
            <person name="Baucom R.S."/>
            <person name="Brutnell T.P."/>
            <person name="Carpita N.C."/>
            <person name="Chaparro C."/>
            <person name="Chia J.-M."/>
            <person name="Deragon J.-M."/>
            <person name="Estill J.C."/>
            <person name="Fu Y."/>
            <person name="Jeddeloh J.A."/>
            <person name="Han Y."/>
            <person name="Lee H."/>
            <person name="Li P."/>
            <person name="Lisch D.R."/>
            <person name="Liu S."/>
            <person name="Liu Z."/>
            <person name="Nagel D.H."/>
            <person name="McCann M.C."/>
            <person name="SanMiguel P."/>
            <person name="Myers A.M."/>
            <person name="Nettleton D."/>
            <person name="Nguyen J."/>
            <person name="Penning B.W."/>
            <person name="Ponnala L."/>
            <person name="Schneider K.L."/>
            <person name="Schwartz D.C."/>
            <person name="Sharma A."/>
            <person name="Soderlund C."/>
            <person name="Springer N.M."/>
            <person name="Sun Q."/>
            <person name="Wang H."/>
            <person name="Waterman M."/>
            <person name="Westerman R."/>
            <person name="Wolfgruber T.K."/>
            <person name="Yang L."/>
            <person name="Yu Y."/>
            <person name="Zhang L."/>
            <person name="Zhou S."/>
            <person name="Zhu Q."/>
            <person name="Bennetzen J.L."/>
            <person name="Dawe R.K."/>
            <person name="Jiang J."/>
            <person name="Jiang N."/>
            <person name="Presting G.G."/>
            <person name="Wessler S.R."/>
            <person name="Aluru S."/>
            <person name="Martienssen R.A."/>
            <person name="Clifton S.W."/>
            <person name="McCombie W.R."/>
            <person name="Wing R.A."/>
            <person name="Wilson R.K."/>
        </authorList>
    </citation>
    <scope>NUCLEOTIDE SEQUENCE [LARGE SCALE GENOMIC DNA]</scope>
    <source>
        <strain evidence="3">cv. B73</strain>
    </source>
</reference>